<keyword evidence="2" id="KW-1185">Reference proteome</keyword>
<protein>
    <submittedName>
        <fullName evidence="1">Uncharacterized protein</fullName>
    </submittedName>
</protein>
<dbReference type="KEGG" id="npl:FGF80_03130"/>
<dbReference type="AlphaFoldDB" id="A0A4P9TC81"/>
<sequence>MNRRTLIRATTGSIAAAGVPTAVSARGHDSFSTEDTSRYKGFVVEVASKTYLTTVDMENGAVKVDEVDENEEIAEYRISSIKKDENETQISKKSAHSEDIKISRQLENINKNNMDDGGSQIKQFKLKHESQIRSAVEKQADTPEIIERTESYARKKEGDEDCKNDCNHHWLMGTSMKFNGMVAEVSKSVIVAAILGALASSGSGALASIFGNNIVEGIVGAVASQLVDNSLSLARYDYDLNYKIGSKKMTSAGYGIGPWKPGKSEIIEMATMLGHSPRCDWS</sequence>
<dbReference type="EMBL" id="CP040637">
    <property type="protein sequence ID" value="QCW02286.1"/>
    <property type="molecule type" value="Genomic_DNA"/>
</dbReference>
<proteinExistence type="predicted"/>
<organism evidence="1 2">
    <name type="scientific">Natrinema pallidum</name>
    <dbReference type="NCBI Taxonomy" id="69527"/>
    <lineage>
        <taxon>Archaea</taxon>
        <taxon>Methanobacteriati</taxon>
        <taxon>Methanobacteriota</taxon>
        <taxon>Stenosarchaea group</taxon>
        <taxon>Halobacteria</taxon>
        <taxon>Halobacteriales</taxon>
        <taxon>Natrialbaceae</taxon>
        <taxon>Natrinema</taxon>
    </lineage>
</organism>
<dbReference type="GeneID" id="96154928"/>
<accession>A0A4P9TC81</accession>
<dbReference type="RefSeq" id="WP_138652165.1">
    <property type="nucleotide sequence ID" value="NZ_CP040637.1"/>
</dbReference>
<name>A0A4P9TC81_9EURY</name>
<evidence type="ECO:0000313" key="1">
    <source>
        <dbReference type="EMBL" id="QCW02286.1"/>
    </source>
</evidence>
<reference evidence="2" key="1">
    <citation type="submission" date="2019-05" db="EMBL/GenBank/DDBJ databases">
        <title>Complete Genome Sequence and Methylation Pattern of the Halophilic Archaeon Natrinema pallidum BOL6-1.</title>
        <authorList>
            <person name="DasSarma P."/>
            <person name="DasSarma B.P."/>
            <person name="DasSarma S.L."/>
            <person name="Martinez F.L."/>
            <person name="Guzman D."/>
            <person name="Roberts R.J."/>
            <person name="DasSarma S."/>
        </authorList>
    </citation>
    <scope>NUCLEOTIDE SEQUENCE [LARGE SCALE GENOMIC DNA]</scope>
    <source>
        <strain evidence="2">BOL6-1</strain>
    </source>
</reference>
<dbReference type="Proteomes" id="UP000307562">
    <property type="component" value="Chromosome"/>
</dbReference>
<gene>
    <name evidence="1" type="ORF">FGF80_03130</name>
</gene>
<evidence type="ECO:0000313" key="2">
    <source>
        <dbReference type="Proteomes" id="UP000307562"/>
    </source>
</evidence>